<feature type="signal peptide" evidence="2">
    <location>
        <begin position="1"/>
        <end position="21"/>
    </location>
</feature>
<keyword evidence="4" id="KW-1185">Reference proteome</keyword>
<keyword evidence="3" id="KW-0449">Lipoprotein</keyword>
<dbReference type="EMBL" id="WHUF01000002">
    <property type="protein sequence ID" value="MQA19158.1"/>
    <property type="molecule type" value="Genomic_DNA"/>
</dbReference>
<feature type="chain" id="PRO_5032884616" evidence="2">
    <location>
        <begin position="22"/>
        <end position="202"/>
    </location>
</feature>
<dbReference type="InterPro" id="IPR029046">
    <property type="entry name" value="LolA/LolB/LppX"/>
</dbReference>
<dbReference type="Proteomes" id="UP000444318">
    <property type="component" value="Unassembled WGS sequence"/>
</dbReference>
<dbReference type="AlphaFoldDB" id="A0A843S9K6"/>
<dbReference type="CDD" id="cd16325">
    <property type="entry name" value="LolA"/>
    <property type="match status" value="1"/>
</dbReference>
<sequence length="202" mass="21596">MKLMKSILLAAALTALGQAHAAVPVAKIQAMLAKPPVMCGRFDQSKQLAGMKKPLAANGRFCVVAGKGVLWRTLQPFPSTLRLTRDEIVNYQGDRVAMRLDAKTEPTVRMINNVLFSLLSGDLGQLETLFEVDGTVDASSWSVMLKPRQAALEKAIGTIKLDGGAYVKSIVMGDAAGDRTTIVFSAIQSGEAAMSKEEAALF</sequence>
<organism evidence="3 4">
    <name type="scientific">Rugamonas rivuli</name>
    <dbReference type="NCBI Taxonomy" id="2743358"/>
    <lineage>
        <taxon>Bacteria</taxon>
        <taxon>Pseudomonadati</taxon>
        <taxon>Pseudomonadota</taxon>
        <taxon>Betaproteobacteria</taxon>
        <taxon>Burkholderiales</taxon>
        <taxon>Oxalobacteraceae</taxon>
        <taxon>Telluria group</taxon>
        <taxon>Rugamonas</taxon>
    </lineage>
</organism>
<proteinExistence type="predicted"/>
<evidence type="ECO:0000313" key="3">
    <source>
        <dbReference type="EMBL" id="MQA19158.1"/>
    </source>
</evidence>
<dbReference type="Pfam" id="PF19574">
    <property type="entry name" value="LolA_3"/>
    <property type="match status" value="1"/>
</dbReference>
<gene>
    <name evidence="3" type="ORF">GEV01_06470</name>
</gene>
<evidence type="ECO:0000256" key="2">
    <source>
        <dbReference type="SAM" id="SignalP"/>
    </source>
</evidence>
<protein>
    <submittedName>
        <fullName evidence="3">Outer membrane lipoprotein carrier protein LolA</fullName>
    </submittedName>
</protein>
<evidence type="ECO:0000256" key="1">
    <source>
        <dbReference type="ARBA" id="ARBA00022729"/>
    </source>
</evidence>
<evidence type="ECO:0000313" key="4">
    <source>
        <dbReference type="Proteomes" id="UP000444318"/>
    </source>
</evidence>
<name>A0A843S9K6_9BURK</name>
<dbReference type="RefSeq" id="WP_152802748.1">
    <property type="nucleotide sequence ID" value="NZ_WHUF01000002.1"/>
</dbReference>
<reference evidence="3 4" key="1">
    <citation type="submission" date="2019-10" db="EMBL/GenBank/DDBJ databases">
        <title>Two novel species isolated from a subtropical stream in China.</title>
        <authorList>
            <person name="Lu H."/>
        </authorList>
    </citation>
    <scope>NUCLEOTIDE SEQUENCE [LARGE SCALE GENOMIC DNA]</scope>
    <source>
        <strain evidence="3 4">FT103W</strain>
    </source>
</reference>
<keyword evidence="1 2" id="KW-0732">Signal</keyword>
<dbReference type="InterPro" id="IPR004564">
    <property type="entry name" value="OM_lipoprot_carrier_LolA-like"/>
</dbReference>
<dbReference type="Gene3D" id="2.50.20.10">
    <property type="entry name" value="Lipoprotein localisation LolA/LolB/LppX"/>
    <property type="match status" value="1"/>
</dbReference>
<dbReference type="SUPFAM" id="SSF89392">
    <property type="entry name" value="Prokaryotic lipoproteins and lipoprotein localization factors"/>
    <property type="match status" value="1"/>
</dbReference>
<comment type="caution">
    <text evidence="3">The sequence shown here is derived from an EMBL/GenBank/DDBJ whole genome shotgun (WGS) entry which is preliminary data.</text>
</comment>
<accession>A0A843S9K6</accession>